<dbReference type="AlphaFoldDB" id="A0ABD5PJS0"/>
<reference evidence="1 2" key="1">
    <citation type="journal article" date="2019" name="Int. J. Syst. Evol. Microbiol.">
        <title>The Global Catalogue of Microorganisms (GCM) 10K type strain sequencing project: providing services to taxonomists for standard genome sequencing and annotation.</title>
        <authorList>
            <consortium name="The Broad Institute Genomics Platform"/>
            <consortium name="The Broad Institute Genome Sequencing Center for Infectious Disease"/>
            <person name="Wu L."/>
            <person name="Ma J."/>
        </authorList>
    </citation>
    <scope>NUCLEOTIDE SEQUENCE [LARGE SCALE GENOMIC DNA]</scope>
    <source>
        <strain evidence="1 2">WLHS5</strain>
    </source>
</reference>
<protein>
    <recommendedName>
        <fullName evidence="3">PD-(D/E)XK nuclease superfamily protein</fullName>
    </recommendedName>
</protein>
<dbReference type="EMBL" id="JBHSFA010000002">
    <property type="protein sequence ID" value="MFC4540822.1"/>
    <property type="molecule type" value="Genomic_DNA"/>
</dbReference>
<proteinExistence type="predicted"/>
<comment type="caution">
    <text evidence="1">The sequence shown here is derived from an EMBL/GenBank/DDBJ whole genome shotgun (WGS) entry which is preliminary data.</text>
</comment>
<accession>A0ABD5PJS0</accession>
<organism evidence="1 2">
    <name type="scientific">Halosolutus amylolyticus</name>
    <dbReference type="NCBI Taxonomy" id="2932267"/>
    <lineage>
        <taxon>Archaea</taxon>
        <taxon>Methanobacteriati</taxon>
        <taxon>Methanobacteriota</taxon>
        <taxon>Stenosarchaea group</taxon>
        <taxon>Halobacteria</taxon>
        <taxon>Halobacteriales</taxon>
        <taxon>Natrialbaceae</taxon>
        <taxon>Halosolutus</taxon>
    </lineage>
</organism>
<evidence type="ECO:0000313" key="2">
    <source>
        <dbReference type="Proteomes" id="UP001595898"/>
    </source>
</evidence>
<sequence>MPIDQAAQWHVVDDWWEQASVTNTETIANLEALFESLNEQWRDSATCFDRDPLCAEWRDDGPLRTAQEENWSQWLAHLCDTAPPSFTTDLFGVSGTESPTRVQCDVPLSSDTTHDRRADVLIQYPETGISIEVKIDDENYAKTPDTARLIEHHDRRRAWDHYLLLPKTNHEALRATTGSQLDDGETHSILRGTQPDEPDVTVLYWRDISHSLRQTLLTDTTATPHWQASAYSFITIIETVLCQFAPAPLITNATSGTTGFTDQTRLRHTPLTDQYAYLTTNTNE</sequence>
<dbReference type="RefSeq" id="WP_250138982.1">
    <property type="nucleotide sequence ID" value="NZ_JALIQP010000001.1"/>
</dbReference>
<gene>
    <name evidence="1" type="ORF">ACFO5R_02625</name>
</gene>
<dbReference type="Proteomes" id="UP001595898">
    <property type="component" value="Unassembled WGS sequence"/>
</dbReference>
<keyword evidence="2" id="KW-1185">Reference proteome</keyword>
<name>A0ABD5PJS0_9EURY</name>
<evidence type="ECO:0008006" key="3">
    <source>
        <dbReference type="Google" id="ProtNLM"/>
    </source>
</evidence>
<evidence type="ECO:0000313" key="1">
    <source>
        <dbReference type="EMBL" id="MFC4540822.1"/>
    </source>
</evidence>